<dbReference type="Pfam" id="PF00486">
    <property type="entry name" value="Trans_reg_C"/>
    <property type="match status" value="1"/>
</dbReference>
<dbReference type="PROSITE" id="PS51755">
    <property type="entry name" value="OMPR_PHOB"/>
    <property type="match status" value="1"/>
</dbReference>
<dbReference type="SMART" id="SM00862">
    <property type="entry name" value="Trans_reg_C"/>
    <property type="match status" value="1"/>
</dbReference>
<evidence type="ECO:0000256" key="2">
    <source>
        <dbReference type="ARBA" id="ARBA00023125"/>
    </source>
</evidence>
<evidence type="ECO:0000256" key="3">
    <source>
        <dbReference type="PROSITE-ProRule" id="PRU01091"/>
    </source>
</evidence>
<dbReference type="Gene3D" id="1.25.40.10">
    <property type="entry name" value="Tetratricopeptide repeat domain"/>
    <property type="match status" value="2"/>
</dbReference>
<evidence type="ECO:0000313" key="6">
    <source>
        <dbReference type="Proteomes" id="UP000568380"/>
    </source>
</evidence>
<dbReference type="RefSeq" id="WP_184958553.1">
    <property type="nucleotide sequence ID" value="NZ_JACHIN010000001.1"/>
</dbReference>
<dbReference type="SMART" id="SM01043">
    <property type="entry name" value="BTAD"/>
    <property type="match status" value="1"/>
</dbReference>
<dbReference type="SMART" id="SM00028">
    <property type="entry name" value="TPR"/>
    <property type="match status" value="4"/>
</dbReference>
<dbReference type="SUPFAM" id="SSF48452">
    <property type="entry name" value="TPR-like"/>
    <property type="match status" value="2"/>
</dbReference>
<dbReference type="InterPro" id="IPR016032">
    <property type="entry name" value="Sig_transdc_resp-reg_C-effctor"/>
</dbReference>
<dbReference type="InterPro" id="IPR005158">
    <property type="entry name" value="BTAD"/>
</dbReference>
<dbReference type="SUPFAM" id="SSF52540">
    <property type="entry name" value="P-loop containing nucleoside triphosphate hydrolases"/>
    <property type="match status" value="1"/>
</dbReference>
<dbReference type="AlphaFoldDB" id="A0A7W7ZX71"/>
<feature type="DNA-binding region" description="OmpR/PhoB-type" evidence="3">
    <location>
        <begin position="1"/>
        <end position="93"/>
    </location>
</feature>
<evidence type="ECO:0000256" key="1">
    <source>
        <dbReference type="ARBA" id="ARBA00005820"/>
    </source>
</evidence>
<proteinExistence type="inferred from homology"/>
<keyword evidence="6" id="KW-1185">Reference proteome</keyword>
<protein>
    <submittedName>
        <fullName evidence="5">Putative ATPase/DNA-binding winged helix-turn-helix (WHTH) protein</fullName>
    </submittedName>
</protein>
<dbReference type="SUPFAM" id="SSF46894">
    <property type="entry name" value="C-terminal effector domain of the bipartite response regulators"/>
    <property type="match status" value="1"/>
</dbReference>
<comment type="caution">
    <text evidence="5">The sequence shown here is derived from an EMBL/GenBank/DDBJ whole genome shotgun (WGS) entry which is preliminary data.</text>
</comment>
<reference evidence="5 6" key="1">
    <citation type="submission" date="2020-08" db="EMBL/GenBank/DDBJ databases">
        <title>Genomic Encyclopedia of Type Strains, Phase IV (KMG-IV): sequencing the most valuable type-strain genomes for metagenomic binning, comparative biology and taxonomic classification.</title>
        <authorList>
            <person name="Goeker M."/>
        </authorList>
    </citation>
    <scope>NUCLEOTIDE SEQUENCE [LARGE SCALE GENOMIC DNA]</scope>
    <source>
        <strain evidence="5 6">DSM 45385</strain>
    </source>
</reference>
<keyword evidence="2 3" id="KW-0238">DNA-binding</keyword>
<feature type="domain" description="OmpR/PhoB-type" evidence="4">
    <location>
        <begin position="1"/>
        <end position="93"/>
    </location>
</feature>
<sequence>MSAPRFGVLGPLEVRGEDGAPVALGGPRPRALLALLLLDAGRLVSTERLIDGQWGENPPAGAVNAIQAQVSRLRRQLPPDLIEFHGSGYRLAVDPDDVDAHRFEHLAAEGRALLAAAQPERAAATLRQALALWRGPALPEVAHAGAQVARLDEVRLAATEDLIEAELALPAGTSVGSLRQLVSAHPLRERLRGQLMRALHAGGQQAAALEVFEEGRRLLADELGADPSPELAELHLAMLRAVAPRASRRLPAPLTSFVGREAELDRLATLTDRLVTITGPGGTGKTRLALESARRGGRDVCFVDLSAVADDGLVPHAVMGALGVRETGLGLLQPQDPVERIVSALADRDLLLVLDNCEHVVAAAALLTRRLLDACPKLSVLATSREPLGLTGEVLVPLAPLALPPAGAAPGEWTRAPAVRLFTERASAVRPGFEPGPEVVEICTALDGSPLAIELAAARLRSFTVAEIAARLAEHGRFKLLSRGDRTAAARHRTLHAVVDWSWSLLSEEEQVVARRLSVFAGGAGLEAVERVCGDGEVLADLVDKSFVEAADGRYRMYETVRLFCAEKLEEAGDTARDVHAAYFLELVREADPWLLRAEQLDWLARLSAEQANLQAALRHAVHHDPGMGLRLAGAQAAYWFLSGRRGQAAASARELLDQVGEPPAELGEEYVLCVLLAVPDVRQEQWARAEAIMNTLDRTLRYPFGTVLWGMVAGPGGAGVERRRRERMLGPEPWSRAVSVLGEALIHQLDGRLAEAERGLESALASFTAVGERWGMAQGLESLATLASWRGEWARARELWQRALDLLGELGADDEVVDILCRRAGGLLREGDQDAAAADLARAAELARTTGRPATVEFTLGELADVRGDLAAARAHYESVLTVTQPGVYVTEGLRPFAQTALARLAVRDGDPERARALHAEALTGISRSLAGDLATVVEGHAGLALLDGTAERAAYLLGAAVALRGMAVTGDRAVAEVAAAATLAIGAERFATQYAKGAALSRDEALTVLS</sequence>
<evidence type="ECO:0000259" key="4">
    <source>
        <dbReference type="PROSITE" id="PS51755"/>
    </source>
</evidence>
<dbReference type="GO" id="GO:0003677">
    <property type="term" value="F:DNA binding"/>
    <property type="evidence" value="ECO:0007669"/>
    <property type="project" value="UniProtKB-UniRule"/>
</dbReference>
<dbReference type="EMBL" id="JACHIN010000001">
    <property type="protein sequence ID" value="MBB5075472.1"/>
    <property type="molecule type" value="Genomic_DNA"/>
</dbReference>
<dbReference type="Gene3D" id="1.10.10.10">
    <property type="entry name" value="Winged helix-like DNA-binding domain superfamily/Winged helix DNA-binding domain"/>
    <property type="match status" value="1"/>
</dbReference>
<name>A0A7W7ZX71_9ACTN</name>
<dbReference type="GO" id="GO:0006355">
    <property type="term" value="P:regulation of DNA-templated transcription"/>
    <property type="evidence" value="ECO:0007669"/>
    <property type="project" value="InterPro"/>
</dbReference>
<dbReference type="Pfam" id="PF03704">
    <property type="entry name" value="BTAD"/>
    <property type="match status" value="1"/>
</dbReference>
<dbReference type="Proteomes" id="UP000568380">
    <property type="component" value="Unassembled WGS sequence"/>
</dbReference>
<dbReference type="GO" id="GO:0000160">
    <property type="term" value="P:phosphorelay signal transduction system"/>
    <property type="evidence" value="ECO:0007669"/>
    <property type="project" value="InterPro"/>
</dbReference>
<dbReference type="InterPro" id="IPR011990">
    <property type="entry name" value="TPR-like_helical_dom_sf"/>
</dbReference>
<dbReference type="InterPro" id="IPR027417">
    <property type="entry name" value="P-loop_NTPase"/>
</dbReference>
<dbReference type="PANTHER" id="PTHR47691:SF3">
    <property type="entry name" value="HTH-TYPE TRANSCRIPTIONAL REGULATOR RV0890C-RELATED"/>
    <property type="match status" value="1"/>
</dbReference>
<dbReference type="Gene3D" id="3.40.50.300">
    <property type="entry name" value="P-loop containing nucleotide triphosphate hydrolases"/>
    <property type="match status" value="1"/>
</dbReference>
<comment type="similarity">
    <text evidence="1">Belongs to the AfsR/DnrI/RedD regulatory family.</text>
</comment>
<dbReference type="InterPro" id="IPR036388">
    <property type="entry name" value="WH-like_DNA-bd_sf"/>
</dbReference>
<dbReference type="InterPro" id="IPR001867">
    <property type="entry name" value="OmpR/PhoB-type_DNA-bd"/>
</dbReference>
<organism evidence="5 6">
    <name type="scientific">Nonomuraea endophytica</name>
    <dbReference type="NCBI Taxonomy" id="714136"/>
    <lineage>
        <taxon>Bacteria</taxon>
        <taxon>Bacillati</taxon>
        <taxon>Actinomycetota</taxon>
        <taxon>Actinomycetes</taxon>
        <taxon>Streptosporangiales</taxon>
        <taxon>Streptosporangiaceae</taxon>
        <taxon>Nonomuraea</taxon>
    </lineage>
</organism>
<dbReference type="PRINTS" id="PR00364">
    <property type="entry name" value="DISEASERSIST"/>
</dbReference>
<dbReference type="PANTHER" id="PTHR47691">
    <property type="entry name" value="REGULATOR-RELATED"/>
    <property type="match status" value="1"/>
</dbReference>
<evidence type="ECO:0000313" key="5">
    <source>
        <dbReference type="EMBL" id="MBB5075472.1"/>
    </source>
</evidence>
<accession>A0A7W7ZX71</accession>
<dbReference type="CDD" id="cd15831">
    <property type="entry name" value="BTAD"/>
    <property type="match status" value="1"/>
</dbReference>
<gene>
    <name evidence="5" type="ORF">HNR40_000918</name>
</gene>
<dbReference type="InterPro" id="IPR019734">
    <property type="entry name" value="TPR_rpt"/>
</dbReference>